<evidence type="ECO:0000256" key="2">
    <source>
        <dbReference type="ARBA" id="ARBA00023043"/>
    </source>
</evidence>
<organism evidence="5">
    <name type="scientific">Schizophyllum commune (strain H4-8 / FGSC 9210)</name>
    <name type="common">Split gill fungus</name>
    <dbReference type="NCBI Taxonomy" id="578458"/>
    <lineage>
        <taxon>Eukaryota</taxon>
        <taxon>Fungi</taxon>
        <taxon>Dikarya</taxon>
        <taxon>Basidiomycota</taxon>
        <taxon>Agaricomycotina</taxon>
        <taxon>Agaricomycetes</taxon>
        <taxon>Agaricomycetidae</taxon>
        <taxon>Agaricales</taxon>
        <taxon>Schizophyllaceae</taxon>
        <taxon>Schizophyllum</taxon>
    </lineage>
</organism>
<feature type="repeat" description="ANK" evidence="3">
    <location>
        <begin position="51"/>
        <end position="83"/>
    </location>
</feature>
<protein>
    <submittedName>
        <fullName evidence="4">Uncharacterized protein</fullName>
    </submittedName>
</protein>
<name>D8QAN7_SCHCM</name>
<evidence type="ECO:0000313" key="4">
    <source>
        <dbReference type="EMBL" id="EFI95438.1"/>
    </source>
</evidence>
<dbReference type="SMART" id="SM00248">
    <property type="entry name" value="ANK"/>
    <property type="match status" value="3"/>
</dbReference>
<dbReference type="Proteomes" id="UP000007431">
    <property type="component" value="Unassembled WGS sequence"/>
</dbReference>
<feature type="repeat" description="ANK" evidence="3">
    <location>
        <begin position="18"/>
        <end position="50"/>
    </location>
</feature>
<dbReference type="OMA" id="ARCSATN"/>
<dbReference type="OrthoDB" id="194358at2759"/>
<dbReference type="SUPFAM" id="SSF48403">
    <property type="entry name" value="Ankyrin repeat"/>
    <property type="match status" value="1"/>
</dbReference>
<dbReference type="Pfam" id="PF00023">
    <property type="entry name" value="Ank"/>
    <property type="match status" value="1"/>
</dbReference>
<dbReference type="AlphaFoldDB" id="D8QAN7"/>
<dbReference type="RefSeq" id="XP_003030341.1">
    <property type="nucleotide sequence ID" value="XM_003030295.1"/>
</dbReference>
<keyword evidence="2 3" id="KW-0040">ANK repeat</keyword>
<keyword evidence="1" id="KW-0677">Repeat</keyword>
<evidence type="ECO:0000256" key="1">
    <source>
        <dbReference type="ARBA" id="ARBA00022737"/>
    </source>
</evidence>
<accession>D8QAN7</accession>
<dbReference type="PROSITE" id="PS50297">
    <property type="entry name" value="ANK_REP_REGION"/>
    <property type="match status" value="3"/>
</dbReference>
<feature type="repeat" description="ANK" evidence="3">
    <location>
        <begin position="84"/>
        <end position="117"/>
    </location>
</feature>
<evidence type="ECO:0000256" key="3">
    <source>
        <dbReference type="PROSITE-ProRule" id="PRU00023"/>
    </source>
</evidence>
<dbReference type="PANTHER" id="PTHR24171">
    <property type="entry name" value="ANKYRIN REPEAT DOMAIN-CONTAINING PROTEIN 39-RELATED"/>
    <property type="match status" value="1"/>
</dbReference>
<dbReference type="GO" id="GO:0004842">
    <property type="term" value="F:ubiquitin-protein transferase activity"/>
    <property type="evidence" value="ECO:0007669"/>
    <property type="project" value="TreeGrafter"/>
</dbReference>
<dbReference type="EMBL" id="GL377308">
    <property type="protein sequence ID" value="EFI95438.1"/>
    <property type="molecule type" value="Genomic_DNA"/>
</dbReference>
<dbReference type="eggNOG" id="KOG0504">
    <property type="taxonomic scope" value="Eukaryota"/>
</dbReference>
<dbReference type="GeneID" id="9588924"/>
<keyword evidence="5" id="KW-1185">Reference proteome</keyword>
<gene>
    <name evidence="4" type="ORF">SCHCODRAFT_110974</name>
</gene>
<evidence type="ECO:0000313" key="5">
    <source>
        <dbReference type="Proteomes" id="UP000007431"/>
    </source>
</evidence>
<dbReference type="VEuPathDB" id="FungiDB:SCHCODRAFT_02508947"/>
<dbReference type="HOGENOM" id="CLU_1540988_0_0_1"/>
<reference evidence="4 5" key="1">
    <citation type="journal article" date="2010" name="Nat. Biotechnol.">
        <title>Genome sequence of the model mushroom Schizophyllum commune.</title>
        <authorList>
            <person name="Ohm R.A."/>
            <person name="de Jong J.F."/>
            <person name="Lugones L.G."/>
            <person name="Aerts A."/>
            <person name="Kothe E."/>
            <person name="Stajich J.E."/>
            <person name="de Vries R.P."/>
            <person name="Record E."/>
            <person name="Levasseur A."/>
            <person name="Baker S.E."/>
            <person name="Bartholomew K.A."/>
            <person name="Coutinho P.M."/>
            <person name="Erdmann S."/>
            <person name="Fowler T.J."/>
            <person name="Gathman A.C."/>
            <person name="Lombard V."/>
            <person name="Henrissat B."/>
            <person name="Knabe N."/>
            <person name="Kuees U."/>
            <person name="Lilly W.W."/>
            <person name="Lindquist E."/>
            <person name="Lucas S."/>
            <person name="Magnuson J.K."/>
            <person name="Piumi F."/>
            <person name="Raudaskoski M."/>
            <person name="Salamov A."/>
            <person name="Schmutz J."/>
            <person name="Schwarze F.W.M.R."/>
            <person name="vanKuyk P.A."/>
            <person name="Horton J.S."/>
            <person name="Grigoriev I.V."/>
            <person name="Woesten H.A.B."/>
        </authorList>
    </citation>
    <scope>NUCLEOTIDE SEQUENCE [LARGE SCALE GENOMIC DNA]</scope>
    <source>
        <strain evidence="5">H4-8 / FGSC 9210</strain>
    </source>
</reference>
<dbReference type="InParanoid" id="D8QAN7"/>
<dbReference type="InterPro" id="IPR002110">
    <property type="entry name" value="Ankyrin_rpt"/>
</dbReference>
<dbReference type="PRINTS" id="PR01415">
    <property type="entry name" value="ANKYRIN"/>
</dbReference>
<sequence>MTRLLLHKGAHVEDHDVDGYTSLHTAACKGHINIVNMLLERGADVNAINTRHNTPLHLATLQGHDDIIGLLVDRGAVLEARNEDGWTPLYLAVYYRRAYRIIEVLLKLGSDPRTRADDDTTLLDALGEAESLPARLENVSGIRELLQRAGCTEKTGRFPINSFRRRAGEAKAST</sequence>
<dbReference type="Pfam" id="PF12796">
    <property type="entry name" value="Ank_2"/>
    <property type="match status" value="1"/>
</dbReference>
<dbReference type="KEGG" id="scm:SCHCO_02508947"/>
<dbReference type="PROSITE" id="PS50088">
    <property type="entry name" value="ANK_REPEAT"/>
    <property type="match status" value="3"/>
</dbReference>
<dbReference type="PANTHER" id="PTHR24171:SF8">
    <property type="entry name" value="BRCA1-ASSOCIATED RING DOMAIN PROTEIN 1"/>
    <property type="match status" value="1"/>
</dbReference>
<dbReference type="GO" id="GO:0085020">
    <property type="term" value="P:protein K6-linked ubiquitination"/>
    <property type="evidence" value="ECO:0007669"/>
    <property type="project" value="TreeGrafter"/>
</dbReference>
<proteinExistence type="predicted"/>
<dbReference type="InterPro" id="IPR036770">
    <property type="entry name" value="Ankyrin_rpt-contain_sf"/>
</dbReference>
<feature type="non-terminal residue" evidence="4">
    <location>
        <position position="174"/>
    </location>
</feature>
<dbReference type="Gene3D" id="1.25.40.20">
    <property type="entry name" value="Ankyrin repeat-containing domain"/>
    <property type="match status" value="1"/>
</dbReference>